<keyword evidence="4" id="KW-0964">Secreted</keyword>
<comment type="subcellular location">
    <subcellularLocation>
        <location evidence="1">Secreted</location>
        <location evidence="1">Cell wall</location>
        <topology evidence="1">Peptidoglycan-anchor</topology>
    </subcellularLocation>
</comment>
<sequence length="1036" mass="112104">MNKKTNAFLPNKQNKYSIRKYTVGTASLLIGATLLFGSHTEDANAAEETTVDNSQVNKDEQPDTTVEENKAEATPTTEETSKTEVTTAENASTVKEAEVTPSTEEKVATSSEVAPPTEENAEVKSSVENKADVTPATKQNEVDTTSNVKTEAVNPPVAKTVESEEVVAPKEAATSSEVAPEVAQAPSNEQIDEGTFIGVPITENNFNILDTDEEKSEALVDFYAKNTGLSIEAATEKVQSMNIDYSKVNAQDVLAQLLVEYANEQDKKKVVATPVSLRSPRAFMRLAVAAQPSGQLITKDNGISNIKTTMVDVDKDNANGDGTIYPQNFGYVKIQTSFDVADSVKSGDTFQIKYNDNLQISDYFEDRVTPPSIYNAGGDLIATGTYDIHTRTMTYTFTDYVDQHNDVKVALDLAAYVERDVVKDNGTYNFDATVAGQTTSTQLNVKYLDPRENKQLNLNSFYNEYDNVTGKYSQTAYINPKQQQLINPKIVVKGYSGADNATPGSSSAVVSPAGILQVYEVPDGVALPGNLKPDFTQLKMLTVDQDYTLSYGDDMATIVLNDKNSTKRYVVYTEGQQDMNSNAPLVQSVTLHGETSDANGEYFSHLYSENFIETTQSDAAGQGEPTYKLGNRVWEDMNNNDVQDINDRGIANVTVTLKEAGTNKVLQTTTTDKDGYYLFENLKNGDYIVEFTDPTKSVEGKDYVPVNERVGNDKEVDSDAQIVNVTIQGKDDLSIDRGFEVAPEPKFNLGDKVWEDTNKDGIQDANEPGIENVKVTLTKEDGTTVTTTTDKDGNYKFTDLPNGNYTVTFETPNGYEATTPNAGSDDAKDSDGQTVKVIIDNKDDMTIDSGFHKPTPDEPGNPSNPTPDEPGNPSNPTPDEPGNPSNPTPDEPGNPSNPTPDEPGNPSNPTPDEPSNPSNPTPDEPGNPSNPTPDEPGNPSNPTPEQPGNPSNPTPEMPEQPGQPGQPGQPSPSMHTTPMSTGSHMNSSHNPAPKQEMKSLPETGETPANQAPLLGGLLAALGGLFFVGRRKKQKEQ</sequence>
<dbReference type="Pfam" id="PF04650">
    <property type="entry name" value="YSIRK_signal"/>
    <property type="match status" value="1"/>
</dbReference>
<feature type="compositionally biased region" description="Polar residues" evidence="8">
    <location>
        <begin position="136"/>
        <end position="149"/>
    </location>
</feature>
<dbReference type="InterPro" id="IPR013783">
    <property type="entry name" value="Ig-like_fold"/>
</dbReference>
<feature type="domain" description="Gram-positive cocci surface proteins LPxTG" evidence="10">
    <location>
        <begin position="1000"/>
        <end position="1036"/>
    </location>
</feature>
<feature type="transmembrane region" description="Helical" evidence="9">
    <location>
        <begin position="1011"/>
        <end position="1028"/>
    </location>
</feature>
<feature type="compositionally biased region" description="Basic and acidic residues" evidence="8">
    <location>
        <begin position="121"/>
        <end position="131"/>
    </location>
</feature>
<feature type="compositionally biased region" description="Polar residues" evidence="8">
    <location>
        <begin position="810"/>
        <end position="822"/>
    </location>
</feature>
<keyword evidence="9" id="KW-1133">Transmembrane helix</keyword>
<evidence type="ECO:0000256" key="9">
    <source>
        <dbReference type="SAM" id="Phobius"/>
    </source>
</evidence>
<keyword evidence="9" id="KW-0472">Membrane</keyword>
<keyword evidence="12" id="KW-1185">Reference proteome</keyword>
<dbReference type="InterPro" id="IPR008966">
    <property type="entry name" value="Adhesion_dom_sf"/>
</dbReference>
<protein>
    <submittedName>
        <fullName evidence="11">Serine-aspartate repeat-containing protein E</fullName>
    </submittedName>
</protein>
<dbReference type="InterPro" id="IPR033764">
    <property type="entry name" value="Sdr_B"/>
</dbReference>
<comment type="similarity">
    <text evidence="2">Belongs to the serine-aspartate repeat-containing protein (SDr) family.</text>
</comment>
<dbReference type="GO" id="GO:0007155">
    <property type="term" value="P:cell adhesion"/>
    <property type="evidence" value="ECO:0007669"/>
    <property type="project" value="InterPro"/>
</dbReference>
<gene>
    <name evidence="11" type="primary">sdrE</name>
    <name evidence="11" type="ORF">NCTC11048_00611</name>
</gene>
<keyword evidence="6" id="KW-0677">Repeat</keyword>
<dbReference type="Pfam" id="PF17210">
    <property type="entry name" value="SdrD_B"/>
    <property type="match status" value="2"/>
</dbReference>
<name>A0A380G389_STAIN</name>
<dbReference type="Pfam" id="PF17961">
    <property type="entry name" value="Big_8"/>
    <property type="match status" value="1"/>
</dbReference>
<feature type="compositionally biased region" description="Pro residues" evidence="8">
    <location>
        <begin position="857"/>
        <end position="958"/>
    </location>
</feature>
<feature type="compositionally biased region" description="Basic and acidic residues" evidence="8">
    <location>
        <begin position="839"/>
        <end position="856"/>
    </location>
</feature>
<evidence type="ECO:0000313" key="11">
    <source>
        <dbReference type="EMBL" id="SUM45624.1"/>
    </source>
</evidence>
<dbReference type="InterPro" id="IPR051417">
    <property type="entry name" value="SDr/BOS_complex"/>
</dbReference>
<evidence type="ECO:0000256" key="8">
    <source>
        <dbReference type="SAM" id="MobiDB-lite"/>
    </source>
</evidence>
<organism evidence="11 12">
    <name type="scientific">Staphylococcus intermedius NCTC 11048</name>
    <dbReference type="NCBI Taxonomy" id="1141106"/>
    <lineage>
        <taxon>Bacteria</taxon>
        <taxon>Bacillati</taxon>
        <taxon>Bacillota</taxon>
        <taxon>Bacilli</taxon>
        <taxon>Bacillales</taxon>
        <taxon>Staphylococcaceae</taxon>
        <taxon>Staphylococcus</taxon>
        <taxon>Staphylococcus intermedius group</taxon>
    </lineage>
</organism>
<feature type="compositionally biased region" description="Basic and acidic residues" evidence="8">
    <location>
        <begin position="57"/>
        <end position="71"/>
    </location>
</feature>
<feature type="compositionally biased region" description="Low complexity" evidence="8">
    <location>
        <begin position="959"/>
        <end position="974"/>
    </location>
</feature>
<dbReference type="NCBIfam" id="TIGR01167">
    <property type="entry name" value="LPXTG_anchor"/>
    <property type="match status" value="1"/>
</dbReference>
<feature type="compositionally biased region" description="Polar residues" evidence="8">
    <location>
        <begin position="975"/>
        <end position="990"/>
    </location>
</feature>
<dbReference type="EMBL" id="UHDP01000003">
    <property type="protein sequence ID" value="SUM45624.1"/>
    <property type="molecule type" value="Genomic_DNA"/>
</dbReference>
<keyword evidence="7" id="KW-0572">Peptidoglycan-anchor</keyword>
<accession>A0A380G389</accession>
<keyword evidence="5" id="KW-0732">Signal</keyword>
<evidence type="ECO:0000256" key="1">
    <source>
        <dbReference type="ARBA" id="ARBA00004168"/>
    </source>
</evidence>
<evidence type="ECO:0000256" key="2">
    <source>
        <dbReference type="ARBA" id="ARBA00007257"/>
    </source>
</evidence>
<dbReference type="PANTHER" id="PTHR23303">
    <property type="entry name" value="CARBOXYPEPTIDASE REGULATORY REGION-CONTAINING"/>
    <property type="match status" value="1"/>
</dbReference>
<dbReference type="InterPro" id="IPR011252">
    <property type="entry name" value="Fibrogen-bd_dom1"/>
</dbReference>
<evidence type="ECO:0000256" key="4">
    <source>
        <dbReference type="ARBA" id="ARBA00022525"/>
    </source>
</evidence>
<dbReference type="Pfam" id="PF00746">
    <property type="entry name" value="Gram_pos_anchor"/>
    <property type="match status" value="1"/>
</dbReference>
<evidence type="ECO:0000313" key="12">
    <source>
        <dbReference type="Proteomes" id="UP000255549"/>
    </source>
</evidence>
<dbReference type="RefSeq" id="WP_096608539.1">
    <property type="nucleotide sequence ID" value="NZ_PPQH01000042.1"/>
</dbReference>
<dbReference type="AlphaFoldDB" id="A0A380G389"/>
<dbReference type="InterPro" id="IPR041171">
    <property type="entry name" value="SDR_Ig"/>
</dbReference>
<evidence type="ECO:0000256" key="3">
    <source>
        <dbReference type="ARBA" id="ARBA00022512"/>
    </source>
</evidence>
<dbReference type="InterPro" id="IPR019931">
    <property type="entry name" value="LPXTG_anchor"/>
</dbReference>
<dbReference type="InterPro" id="IPR005877">
    <property type="entry name" value="YSIRK_signal_dom"/>
</dbReference>
<feature type="compositionally biased region" description="Low complexity" evidence="8">
    <location>
        <begin position="72"/>
        <end position="89"/>
    </location>
</feature>
<proteinExistence type="inferred from homology"/>
<keyword evidence="3" id="KW-0134">Cell wall</keyword>
<feature type="compositionally biased region" description="Basic and acidic residues" evidence="8">
    <location>
        <begin position="95"/>
        <end position="107"/>
    </location>
</feature>
<dbReference type="Gene3D" id="2.60.40.10">
    <property type="entry name" value="Immunoglobulins"/>
    <property type="match status" value="2"/>
</dbReference>
<reference evidence="11 12" key="1">
    <citation type="submission" date="2018-06" db="EMBL/GenBank/DDBJ databases">
        <authorList>
            <consortium name="Pathogen Informatics"/>
            <person name="Doyle S."/>
        </authorList>
    </citation>
    <scope>NUCLEOTIDE SEQUENCE [LARGE SCALE GENOMIC DNA]</scope>
    <source>
        <strain evidence="12">NCTC 11048</strain>
    </source>
</reference>
<feature type="region of interest" description="Disordered" evidence="8">
    <location>
        <begin position="47"/>
        <end position="190"/>
    </location>
</feature>
<dbReference type="Pfam" id="PF10425">
    <property type="entry name" value="SdrG_C_C"/>
    <property type="match status" value="1"/>
</dbReference>
<evidence type="ECO:0000259" key="10">
    <source>
        <dbReference type="PROSITE" id="PS50847"/>
    </source>
</evidence>
<evidence type="ECO:0000256" key="5">
    <source>
        <dbReference type="ARBA" id="ARBA00022729"/>
    </source>
</evidence>
<feature type="region of interest" description="Disordered" evidence="8">
    <location>
        <begin position="810"/>
        <end position="1011"/>
    </location>
</feature>
<dbReference type="InterPro" id="IPR011266">
    <property type="entry name" value="Adhesin_Fg-bd_dom_2"/>
</dbReference>
<dbReference type="PANTHER" id="PTHR23303:SF15">
    <property type="entry name" value="COLOSSIN-A"/>
    <property type="match status" value="1"/>
</dbReference>
<evidence type="ECO:0000256" key="6">
    <source>
        <dbReference type="ARBA" id="ARBA00022737"/>
    </source>
</evidence>
<dbReference type="SUPFAM" id="SSF49401">
    <property type="entry name" value="Bacterial adhesins"/>
    <property type="match status" value="2"/>
</dbReference>
<dbReference type="NCBIfam" id="TIGR01168">
    <property type="entry name" value="YSIRK_signal"/>
    <property type="match status" value="1"/>
</dbReference>
<dbReference type="SUPFAM" id="SSF117074">
    <property type="entry name" value="Hypothetical protein PA1324"/>
    <property type="match status" value="2"/>
</dbReference>
<dbReference type="OrthoDB" id="2056845at2"/>
<dbReference type="PROSITE" id="PS50847">
    <property type="entry name" value="GRAM_POS_ANCHORING"/>
    <property type="match status" value="1"/>
</dbReference>
<dbReference type="Gene3D" id="2.60.40.1280">
    <property type="match status" value="1"/>
</dbReference>
<dbReference type="Proteomes" id="UP000255549">
    <property type="component" value="Unassembled WGS sequence"/>
</dbReference>
<keyword evidence="9" id="KW-0812">Transmembrane</keyword>
<dbReference type="Gene3D" id="2.60.40.1290">
    <property type="match status" value="1"/>
</dbReference>
<evidence type="ECO:0000256" key="7">
    <source>
        <dbReference type="ARBA" id="ARBA00023088"/>
    </source>
</evidence>